<dbReference type="AlphaFoldDB" id="A0AAD4ZPP2"/>
<dbReference type="EMBL" id="JAJFAZ020000001">
    <property type="protein sequence ID" value="KAI5351955.1"/>
    <property type="molecule type" value="Genomic_DNA"/>
</dbReference>
<gene>
    <name evidence="2" type="ORF">L3X38_004846</name>
</gene>
<feature type="region of interest" description="Disordered" evidence="1">
    <location>
        <begin position="82"/>
        <end position="104"/>
    </location>
</feature>
<evidence type="ECO:0000256" key="1">
    <source>
        <dbReference type="SAM" id="MobiDB-lite"/>
    </source>
</evidence>
<proteinExistence type="predicted"/>
<keyword evidence="3" id="KW-1185">Reference proteome</keyword>
<evidence type="ECO:0000313" key="2">
    <source>
        <dbReference type="EMBL" id="KAI5351955.1"/>
    </source>
</evidence>
<dbReference type="Proteomes" id="UP001054821">
    <property type="component" value="Chromosome 1"/>
</dbReference>
<organism evidence="2 3">
    <name type="scientific">Prunus dulcis</name>
    <name type="common">Almond</name>
    <name type="synonym">Amygdalus dulcis</name>
    <dbReference type="NCBI Taxonomy" id="3755"/>
    <lineage>
        <taxon>Eukaryota</taxon>
        <taxon>Viridiplantae</taxon>
        <taxon>Streptophyta</taxon>
        <taxon>Embryophyta</taxon>
        <taxon>Tracheophyta</taxon>
        <taxon>Spermatophyta</taxon>
        <taxon>Magnoliopsida</taxon>
        <taxon>eudicotyledons</taxon>
        <taxon>Gunneridae</taxon>
        <taxon>Pentapetalae</taxon>
        <taxon>rosids</taxon>
        <taxon>fabids</taxon>
        <taxon>Rosales</taxon>
        <taxon>Rosaceae</taxon>
        <taxon>Amygdaloideae</taxon>
        <taxon>Amygdaleae</taxon>
        <taxon>Prunus</taxon>
    </lineage>
</organism>
<sequence>MAVDEKKKCQLFTCGLRPAICDIVVSQRIVDYSVLVMSATLLKSSQMVHKHFRRERLRLFHDGATASGSLFMGGAKSGGQTTAQTFGASFRSGTQANTASRGST</sequence>
<protein>
    <submittedName>
        <fullName evidence="2">Uncharacterized protein</fullName>
    </submittedName>
</protein>
<name>A0AAD4ZPP2_PRUDU</name>
<reference evidence="2 3" key="1">
    <citation type="journal article" date="2022" name="G3 (Bethesda)">
        <title>Whole-genome sequence and methylome profiling of the almond [Prunus dulcis (Mill.) D.A. Webb] cultivar 'Nonpareil'.</title>
        <authorList>
            <person name="D'Amico-Willman K.M."/>
            <person name="Ouma W.Z."/>
            <person name="Meulia T."/>
            <person name="Sideli G.M."/>
            <person name="Gradziel T.M."/>
            <person name="Fresnedo-Ramirez J."/>
        </authorList>
    </citation>
    <scope>NUCLEOTIDE SEQUENCE [LARGE SCALE GENOMIC DNA]</scope>
    <source>
        <strain evidence="2">Clone GOH B32 T37-40</strain>
    </source>
</reference>
<accession>A0AAD4ZPP2</accession>
<comment type="caution">
    <text evidence="2">The sequence shown here is derived from an EMBL/GenBank/DDBJ whole genome shotgun (WGS) entry which is preliminary data.</text>
</comment>
<evidence type="ECO:0000313" key="3">
    <source>
        <dbReference type="Proteomes" id="UP001054821"/>
    </source>
</evidence>